<evidence type="ECO:0000256" key="8">
    <source>
        <dbReference type="ARBA" id="ARBA00022989"/>
    </source>
</evidence>
<keyword evidence="9 11" id="KW-0406">Ion transport</keyword>
<gene>
    <name evidence="11" type="primary">kdpC</name>
    <name evidence="12" type="ORF">APT59_11830</name>
</gene>
<dbReference type="InterPro" id="IPR003820">
    <property type="entry name" value="KdpC"/>
</dbReference>
<evidence type="ECO:0000256" key="5">
    <source>
        <dbReference type="ARBA" id="ARBA00022741"/>
    </source>
</evidence>
<keyword evidence="1 11" id="KW-0813">Transport</keyword>
<keyword evidence="10 11" id="KW-0472">Membrane</keyword>
<comment type="function">
    <text evidence="11">Part of the high-affinity ATP-driven potassium transport (or Kdp) system, which catalyzes the hydrolysis of ATP coupled with the electrogenic transport of potassium into the cytoplasm. This subunit acts as a catalytic chaperone that increases the ATP-binding affinity of the ATP-hydrolyzing subunit KdpB by the formation of a transient KdpB/KdpC/ATP ternary complex.</text>
</comment>
<name>A0A0U4P7W0_9PSED</name>
<evidence type="ECO:0000256" key="9">
    <source>
        <dbReference type="ARBA" id="ARBA00023065"/>
    </source>
</evidence>
<keyword evidence="4 11" id="KW-0812">Transmembrane</keyword>
<keyword evidence="6 11" id="KW-0067">ATP-binding</keyword>
<reference evidence="12 13" key="1">
    <citation type="submission" date="2016-01" db="EMBL/GenBank/DDBJ databases">
        <title>Annotation of Pseudomonas oryzihabitans USDA-ARS-USMARC-56511.</title>
        <authorList>
            <person name="Harhay G.P."/>
            <person name="Harhay D.M."/>
            <person name="Smith T.P.L."/>
            <person name="Bono J.L."/>
            <person name="Heaton M.P."/>
            <person name="Clawson M.L."/>
            <person name="Chitko-Mckown C.G."/>
            <person name="Capik S.F."/>
            <person name="DeDonder K.D."/>
            <person name="Apley M.D."/>
            <person name="Lubbers B.V."/>
            <person name="White B.J."/>
            <person name="Larson R.L."/>
        </authorList>
    </citation>
    <scope>NUCLEOTIDE SEQUENCE [LARGE SCALE GENOMIC DNA]</scope>
    <source>
        <strain evidence="12 13">USDA-ARS-USMARC-56511</strain>
    </source>
</reference>
<keyword evidence="7 11" id="KW-0630">Potassium</keyword>
<proteinExistence type="inferred from homology"/>
<evidence type="ECO:0000256" key="11">
    <source>
        <dbReference type="HAMAP-Rule" id="MF_00276"/>
    </source>
</evidence>
<dbReference type="OrthoDB" id="9788285at2"/>
<dbReference type="NCBIfam" id="NF001454">
    <property type="entry name" value="PRK00315.1"/>
    <property type="match status" value="1"/>
</dbReference>
<keyword evidence="2 11" id="KW-1003">Cell membrane</keyword>
<dbReference type="HAMAP" id="MF_00276">
    <property type="entry name" value="KdpC"/>
    <property type="match status" value="1"/>
</dbReference>
<evidence type="ECO:0000256" key="2">
    <source>
        <dbReference type="ARBA" id="ARBA00022475"/>
    </source>
</evidence>
<dbReference type="PIRSF" id="PIRSF001296">
    <property type="entry name" value="K_ATPase_KdpC"/>
    <property type="match status" value="1"/>
</dbReference>
<organism evidence="12 13">
    <name type="scientific">Pseudomonas oryzihabitans</name>
    <dbReference type="NCBI Taxonomy" id="47885"/>
    <lineage>
        <taxon>Bacteria</taxon>
        <taxon>Pseudomonadati</taxon>
        <taxon>Pseudomonadota</taxon>
        <taxon>Gammaproteobacteria</taxon>
        <taxon>Pseudomonadales</taxon>
        <taxon>Pseudomonadaceae</taxon>
        <taxon>Pseudomonas</taxon>
    </lineage>
</organism>
<comment type="subcellular location">
    <subcellularLocation>
        <location evidence="11">Cell membrane</location>
        <topology evidence="11">Single-pass membrane protein</topology>
    </subcellularLocation>
</comment>
<evidence type="ECO:0000313" key="12">
    <source>
        <dbReference type="EMBL" id="ALZ84847.1"/>
    </source>
</evidence>
<evidence type="ECO:0000256" key="10">
    <source>
        <dbReference type="ARBA" id="ARBA00023136"/>
    </source>
</evidence>
<evidence type="ECO:0000256" key="7">
    <source>
        <dbReference type="ARBA" id="ARBA00022958"/>
    </source>
</evidence>
<dbReference type="NCBIfam" id="TIGR00681">
    <property type="entry name" value="kdpC"/>
    <property type="match status" value="1"/>
</dbReference>
<comment type="similarity">
    <text evidence="11">Belongs to the KdpC family.</text>
</comment>
<dbReference type="RefSeq" id="WP_059315022.1">
    <property type="nucleotide sequence ID" value="NZ_CP013987.1"/>
</dbReference>
<dbReference type="GO" id="GO:0005524">
    <property type="term" value="F:ATP binding"/>
    <property type="evidence" value="ECO:0007669"/>
    <property type="project" value="UniProtKB-UniRule"/>
</dbReference>
<sequence>MLMQFRSAVLMLLLLTALTGGVYPLLVTVLGQALFADQAGGSLIRRDDGSVIGSRLIAQQFTGPEWFQPRPSAGDYATVSSSASNLAQSAPALRERIEKAMPDVLAAGQGPVPQELVTTSASGLDPDLSPAGARYQIARIAAARGLPPERLEALVREQTRTSRIGPATVNVLLLNLALAELAP</sequence>
<dbReference type="AlphaFoldDB" id="A0A0U4P7W0"/>
<keyword evidence="5 11" id="KW-0547">Nucleotide-binding</keyword>
<dbReference type="KEGG" id="por:APT59_11830"/>
<keyword evidence="3 11" id="KW-0633">Potassium transport</keyword>
<accession>A0A0U4P7W0</accession>
<protein>
    <recommendedName>
        <fullName evidence="11">Potassium-transporting ATPase KdpC subunit</fullName>
    </recommendedName>
    <alternativeName>
        <fullName evidence="11">ATP phosphohydrolase [potassium-transporting] C chain</fullName>
    </alternativeName>
    <alternativeName>
        <fullName evidence="11">Potassium-binding and translocating subunit C</fullName>
    </alternativeName>
    <alternativeName>
        <fullName evidence="11">Potassium-translocating ATPase C chain</fullName>
    </alternativeName>
</protein>
<evidence type="ECO:0000256" key="6">
    <source>
        <dbReference type="ARBA" id="ARBA00022840"/>
    </source>
</evidence>
<dbReference type="GO" id="GO:0008556">
    <property type="term" value="F:P-type potassium transmembrane transporter activity"/>
    <property type="evidence" value="ECO:0007669"/>
    <property type="project" value="InterPro"/>
</dbReference>
<evidence type="ECO:0000256" key="1">
    <source>
        <dbReference type="ARBA" id="ARBA00022448"/>
    </source>
</evidence>
<dbReference type="EMBL" id="CP013987">
    <property type="protein sequence ID" value="ALZ84847.1"/>
    <property type="molecule type" value="Genomic_DNA"/>
</dbReference>
<evidence type="ECO:0000256" key="3">
    <source>
        <dbReference type="ARBA" id="ARBA00022538"/>
    </source>
</evidence>
<evidence type="ECO:0000256" key="4">
    <source>
        <dbReference type="ARBA" id="ARBA00022692"/>
    </source>
</evidence>
<dbReference type="Pfam" id="PF02669">
    <property type="entry name" value="KdpC"/>
    <property type="match status" value="1"/>
</dbReference>
<dbReference type="PANTHER" id="PTHR30042:SF2">
    <property type="entry name" value="POTASSIUM-TRANSPORTING ATPASE KDPC SUBUNIT"/>
    <property type="match status" value="1"/>
</dbReference>
<dbReference type="PANTHER" id="PTHR30042">
    <property type="entry name" value="POTASSIUM-TRANSPORTING ATPASE C CHAIN"/>
    <property type="match status" value="1"/>
</dbReference>
<dbReference type="Proteomes" id="UP000064137">
    <property type="component" value="Chromosome"/>
</dbReference>
<keyword evidence="8 11" id="KW-1133">Transmembrane helix</keyword>
<evidence type="ECO:0000313" key="13">
    <source>
        <dbReference type="Proteomes" id="UP000064137"/>
    </source>
</evidence>
<dbReference type="GO" id="GO:0005886">
    <property type="term" value="C:plasma membrane"/>
    <property type="evidence" value="ECO:0007669"/>
    <property type="project" value="UniProtKB-SubCell"/>
</dbReference>
<comment type="subunit">
    <text evidence="11">The system is composed of three essential subunits: KdpA, KdpB and KdpC.</text>
</comment>